<accession>A0A9P8I2Q8</accession>
<evidence type="ECO:0000313" key="2">
    <source>
        <dbReference type="EMBL" id="KAH0533487.1"/>
    </source>
</evidence>
<gene>
    <name evidence="2" type="ORF">FGG08_007714</name>
</gene>
<proteinExistence type="predicted"/>
<feature type="region of interest" description="Disordered" evidence="1">
    <location>
        <begin position="1"/>
        <end position="28"/>
    </location>
</feature>
<keyword evidence="3" id="KW-1185">Reference proteome</keyword>
<name>A0A9P8I2Q8_9PEZI</name>
<feature type="compositionally biased region" description="Polar residues" evidence="1">
    <location>
        <begin position="1"/>
        <end position="13"/>
    </location>
</feature>
<dbReference type="AlphaFoldDB" id="A0A9P8I2Q8"/>
<dbReference type="Proteomes" id="UP000698800">
    <property type="component" value="Unassembled WGS sequence"/>
</dbReference>
<dbReference type="EMBL" id="JAGHQL010000543">
    <property type="protein sequence ID" value="KAH0533487.1"/>
    <property type="molecule type" value="Genomic_DNA"/>
</dbReference>
<evidence type="ECO:0000256" key="1">
    <source>
        <dbReference type="SAM" id="MobiDB-lite"/>
    </source>
</evidence>
<organism evidence="2 3">
    <name type="scientific">Glutinoglossum americanum</name>
    <dbReference type="NCBI Taxonomy" id="1670608"/>
    <lineage>
        <taxon>Eukaryota</taxon>
        <taxon>Fungi</taxon>
        <taxon>Dikarya</taxon>
        <taxon>Ascomycota</taxon>
        <taxon>Pezizomycotina</taxon>
        <taxon>Geoglossomycetes</taxon>
        <taxon>Geoglossales</taxon>
        <taxon>Geoglossaceae</taxon>
        <taxon>Glutinoglossum</taxon>
    </lineage>
</organism>
<comment type="caution">
    <text evidence="2">The sequence shown here is derived from an EMBL/GenBank/DDBJ whole genome shotgun (WGS) entry which is preliminary data.</text>
</comment>
<reference evidence="2" key="1">
    <citation type="submission" date="2021-03" db="EMBL/GenBank/DDBJ databases">
        <title>Comparative genomics and phylogenomic investigation of the class Geoglossomycetes provide insights into ecological specialization and systematics.</title>
        <authorList>
            <person name="Melie T."/>
            <person name="Pirro S."/>
            <person name="Miller A.N."/>
            <person name="Quandt A."/>
        </authorList>
    </citation>
    <scope>NUCLEOTIDE SEQUENCE</scope>
    <source>
        <strain evidence="2">GBOQ0MN5Z8</strain>
    </source>
</reference>
<protein>
    <submittedName>
        <fullName evidence="2">Uncharacterized protein</fullName>
    </submittedName>
</protein>
<evidence type="ECO:0000313" key="3">
    <source>
        <dbReference type="Proteomes" id="UP000698800"/>
    </source>
</evidence>
<sequence length="64" mass="6560">MSNAAAFNGSSALGQAHPGDASLALDPESDDLLPYPVAICPAELDQFIRPAGPGRGRRPGETRG</sequence>